<dbReference type="EMBL" id="BAAAOB010000002">
    <property type="protein sequence ID" value="GAA1789917.1"/>
    <property type="molecule type" value="Genomic_DNA"/>
</dbReference>
<dbReference type="SUPFAM" id="SSF51338">
    <property type="entry name" value="Composite domain of metallo-dependent hydrolases"/>
    <property type="match status" value="1"/>
</dbReference>
<keyword evidence="3" id="KW-1185">Reference proteome</keyword>
<accession>A0ABN2LIX7</accession>
<protein>
    <submittedName>
        <fullName evidence="2">Allantoinase AllB</fullName>
    </submittedName>
</protein>
<organism evidence="2 3">
    <name type="scientific">Leucobacter iarius</name>
    <dbReference type="NCBI Taxonomy" id="333963"/>
    <lineage>
        <taxon>Bacteria</taxon>
        <taxon>Bacillati</taxon>
        <taxon>Actinomycetota</taxon>
        <taxon>Actinomycetes</taxon>
        <taxon>Micrococcales</taxon>
        <taxon>Microbacteriaceae</taxon>
        <taxon>Leucobacter</taxon>
    </lineage>
</organism>
<dbReference type="Pfam" id="PF01979">
    <property type="entry name" value="Amidohydro_1"/>
    <property type="match status" value="1"/>
</dbReference>
<dbReference type="SUPFAM" id="SSF51556">
    <property type="entry name" value="Metallo-dependent hydrolases"/>
    <property type="match status" value="1"/>
</dbReference>
<dbReference type="Gene3D" id="2.30.40.10">
    <property type="entry name" value="Urease, subunit C, domain 1"/>
    <property type="match status" value="1"/>
</dbReference>
<dbReference type="InterPro" id="IPR006680">
    <property type="entry name" value="Amidohydro-rel"/>
</dbReference>
<evidence type="ECO:0000313" key="2">
    <source>
        <dbReference type="EMBL" id="GAA1789917.1"/>
    </source>
</evidence>
<dbReference type="PANTHER" id="PTHR43668:SF2">
    <property type="entry name" value="ALLANTOINASE"/>
    <property type="match status" value="1"/>
</dbReference>
<dbReference type="Proteomes" id="UP001500851">
    <property type="component" value="Unassembled WGS sequence"/>
</dbReference>
<dbReference type="Gene3D" id="3.20.20.140">
    <property type="entry name" value="Metal-dependent hydrolases"/>
    <property type="match status" value="1"/>
</dbReference>
<gene>
    <name evidence="2" type="primary">allB_2</name>
    <name evidence="2" type="ORF">GCM10009768_18600</name>
</gene>
<dbReference type="InterPro" id="IPR032466">
    <property type="entry name" value="Metal_Hydrolase"/>
</dbReference>
<comment type="caution">
    <text evidence="2">The sequence shown here is derived from an EMBL/GenBank/DDBJ whole genome shotgun (WGS) entry which is preliminary data.</text>
</comment>
<reference evidence="2 3" key="1">
    <citation type="journal article" date="2019" name="Int. J. Syst. Evol. Microbiol.">
        <title>The Global Catalogue of Microorganisms (GCM) 10K type strain sequencing project: providing services to taxonomists for standard genome sequencing and annotation.</title>
        <authorList>
            <consortium name="The Broad Institute Genomics Platform"/>
            <consortium name="The Broad Institute Genome Sequencing Center for Infectious Disease"/>
            <person name="Wu L."/>
            <person name="Ma J."/>
        </authorList>
    </citation>
    <scope>NUCLEOTIDE SEQUENCE [LARGE SCALE GENOMIC DNA]</scope>
    <source>
        <strain evidence="2 3">JCM 14736</strain>
    </source>
</reference>
<evidence type="ECO:0000313" key="3">
    <source>
        <dbReference type="Proteomes" id="UP001500851"/>
    </source>
</evidence>
<dbReference type="InterPro" id="IPR050138">
    <property type="entry name" value="DHOase/Allantoinase_Hydrolase"/>
</dbReference>
<feature type="domain" description="Amidohydrolase-related" evidence="1">
    <location>
        <begin position="67"/>
        <end position="445"/>
    </location>
</feature>
<dbReference type="PANTHER" id="PTHR43668">
    <property type="entry name" value="ALLANTOINASE"/>
    <property type="match status" value="1"/>
</dbReference>
<dbReference type="RefSeq" id="WP_344031712.1">
    <property type="nucleotide sequence ID" value="NZ_BAAAOB010000002.1"/>
</dbReference>
<evidence type="ECO:0000259" key="1">
    <source>
        <dbReference type="Pfam" id="PF01979"/>
    </source>
</evidence>
<dbReference type="InterPro" id="IPR011059">
    <property type="entry name" value="Metal-dep_hydrolase_composite"/>
</dbReference>
<proteinExistence type="predicted"/>
<name>A0ABN2LIX7_9MICO</name>
<sequence length="468" mass="49024">MSPGTSAGAALDRAFDLVVEGSRVLIGGAFVAAALGVRDGRIAAIVDVATGASMPAARRIDAGARAVLPGFLDLHVHFDNPGESITDDFAVGTGNSALGGHTFVGDHPFSSPLTTTGARYREKIDLAAAGARVDFGLWGAMTRPSIDEIPAQAAAGAAGFKAFLPENDMGYPAALAEDLRRGFRVAAASGGTVLVHAEDRAAILELDVRSRESGERGYAALASGRGPGIELAAVRDVLRIAEETGGAVHFVHLSVPEAVDLVTAARANGLRATCEVAAHHLLLDASRFPELGWRALCAPPLREPALVDGLWARLRAGDIAAVVSDHCPYDPREKALADRDSFAGPFGVQGAREFAPLFLDEALRRGWSLAEAVAPLTSGPAELFRLAPEKGRIELGADADLVLLDTDADWVVSVDEQLGNWKWTPYAGWRSSIRVDGTVVRGTEVVRDGGLVGAPGVGRFVPMRGWDA</sequence>